<evidence type="ECO:0000313" key="2">
    <source>
        <dbReference type="Proteomes" id="UP001183824"/>
    </source>
</evidence>
<dbReference type="Pfam" id="PF08238">
    <property type="entry name" value="Sel1"/>
    <property type="match status" value="3"/>
</dbReference>
<dbReference type="PANTHER" id="PTHR11102:SF160">
    <property type="entry name" value="ERAD-ASSOCIATED E3 UBIQUITIN-PROTEIN LIGASE COMPONENT HRD3"/>
    <property type="match status" value="1"/>
</dbReference>
<dbReference type="InterPro" id="IPR006597">
    <property type="entry name" value="Sel1-like"/>
</dbReference>
<dbReference type="InterPro" id="IPR011990">
    <property type="entry name" value="TPR-like_helical_dom_sf"/>
</dbReference>
<reference evidence="2" key="1">
    <citation type="submission" date="2023-07" db="EMBL/GenBank/DDBJ databases">
        <title>30 novel species of actinomycetes from the DSMZ collection.</title>
        <authorList>
            <person name="Nouioui I."/>
        </authorList>
    </citation>
    <scope>NUCLEOTIDE SEQUENCE [LARGE SCALE GENOMIC DNA]</scope>
    <source>
        <strain evidence="2">DSM 41640</strain>
    </source>
</reference>
<proteinExistence type="predicted"/>
<dbReference type="SUPFAM" id="SSF81901">
    <property type="entry name" value="HCP-like"/>
    <property type="match status" value="1"/>
</dbReference>
<keyword evidence="2" id="KW-1185">Reference proteome</keyword>
<dbReference type="InterPro" id="IPR050767">
    <property type="entry name" value="Sel1_AlgK"/>
</dbReference>
<comment type="caution">
    <text evidence="1">The sequence shown here is derived from an EMBL/GenBank/DDBJ whole genome shotgun (WGS) entry which is preliminary data.</text>
</comment>
<gene>
    <name evidence="1" type="ORF">RNB18_45065</name>
</gene>
<accession>A0ABU2VNS0</accession>
<dbReference type="RefSeq" id="WP_311719943.1">
    <property type="nucleotide sequence ID" value="NZ_JAVREZ010000026.1"/>
</dbReference>
<name>A0ABU2VNS0_9ACTN</name>
<dbReference type="EMBL" id="JAVREZ010000026">
    <property type="protein sequence ID" value="MDT0487253.1"/>
    <property type="molecule type" value="Genomic_DNA"/>
</dbReference>
<organism evidence="1 2">
    <name type="scientific">Streptomyces doebereineriae</name>
    <dbReference type="NCBI Taxonomy" id="3075528"/>
    <lineage>
        <taxon>Bacteria</taxon>
        <taxon>Bacillati</taxon>
        <taxon>Actinomycetota</taxon>
        <taxon>Actinomycetes</taxon>
        <taxon>Kitasatosporales</taxon>
        <taxon>Streptomycetaceae</taxon>
        <taxon>Streptomyces</taxon>
    </lineage>
</organism>
<dbReference type="SMART" id="SM00671">
    <property type="entry name" value="SEL1"/>
    <property type="match status" value="3"/>
</dbReference>
<dbReference type="Proteomes" id="UP001183824">
    <property type="component" value="Unassembled WGS sequence"/>
</dbReference>
<protein>
    <submittedName>
        <fullName evidence="1">Tetratricopeptide repeat protein</fullName>
    </submittedName>
</protein>
<dbReference type="Gene3D" id="1.25.40.10">
    <property type="entry name" value="Tetratricopeptide repeat domain"/>
    <property type="match status" value="2"/>
</dbReference>
<evidence type="ECO:0000313" key="1">
    <source>
        <dbReference type="EMBL" id="MDT0487253.1"/>
    </source>
</evidence>
<dbReference type="PANTHER" id="PTHR11102">
    <property type="entry name" value="SEL-1-LIKE PROTEIN"/>
    <property type="match status" value="1"/>
</dbReference>
<sequence>MTSVLPQPESAQLQELLVAGQEAAEVGRWVDAGLAWIETAKLGSLDGANAASRFAAPHIRPLADAGDPAAQALMAGILMDYFTEDALPMAVGYARAAAAAGHAAGLRTFGFMLVRGKGVEENRDEALALFRAAAAKGDPYGAFNAAVTQREGNCRADRDEYLRLLTQAANGGITQAAAVLGDELAADRRNEEALSWYVRAAENGHAGAADVAADWYRDGVGTEADPVQAMRWLLVLTAQSNVDAVHRAHQVGPRMTNEAILEAGRLADQPTEAHIMVTTLARARERE</sequence>